<dbReference type="Proteomes" id="UP001321760">
    <property type="component" value="Unassembled WGS sequence"/>
</dbReference>
<dbReference type="AlphaFoldDB" id="A0AAV9H017"/>
<keyword evidence="2" id="KW-1185">Reference proteome</keyword>
<gene>
    <name evidence="1" type="ORF">QBC34DRAFT_174173</name>
</gene>
<name>A0AAV9H017_9PEZI</name>
<comment type="caution">
    <text evidence="1">The sequence shown here is derived from an EMBL/GenBank/DDBJ whole genome shotgun (WGS) entry which is preliminary data.</text>
</comment>
<dbReference type="EMBL" id="MU865918">
    <property type="protein sequence ID" value="KAK4453955.1"/>
    <property type="molecule type" value="Genomic_DNA"/>
</dbReference>
<organism evidence="1 2">
    <name type="scientific">Podospora aff. communis PSN243</name>
    <dbReference type="NCBI Taxonomy" id="3040156"/>
    <lineage>
        <taxon>Eukaryota</taxon>
        <taxon>Fungi</taxon>
        <taxon>Dikarya</taxon>
        <taxon>Ascomycota</taxon>
        <taxon>Pezizomycotina</taxon>
        <taxon>Sordariomycetes</taxon>
        <taxon>Sordariomycetidae</taxon>
        <taxon>Sordariales</taxon>
        <taxon>Podosporaceae</taxon>
        <taxon>Podospora</taxon>
    </lineage>
</organism>
<protein>
    <submittedName>
        <fullName evidence="1">Uncharacterized protein</fullName>
    </submittedName>
</protein>
<sequence>MVELILEALSDMHPYLLLLPTCSSCFSRQQAMAILIRGRGRCWIISSIPRVVRPRLLIGSPQFSQPKSWISLRTQAQEVEIVKAQSLNAPAGEEMACPIPPSDTTQLCLFCAPLPGRQAKYDHGISALCLDSQPQTVTTTLNPTSSPVTVHPYIWLHLVIQLRMWSNSKIPTLLSSKSEWRRQAFHLWGMTSRPDPLLFSIDSVSVIGHISPSNRFSRSS</sequence>
<evidence type="ECO:0000313" key="1">
    <source>
        <dbReference type="EMBL" id="KAK4453955.1"/>
    </source>
</evidence>
<reference evidence="1" key="1">
    <citation type="journal article" date="2023" name="Mol. Phylogenet. Evol.">
        <title>Genome-scale phylogeny and comparative genomics of the fungal order Sordariales.</title>
        <authorList>
            <person name="Hensen N."/>
            <person name="Bonometti L."/>
            <person name="Westerberg I."/>
            <person name="Brannstrom I.O."/>
            <person name="Guillou S."/>
            <person name="Cros-Aarteil S."/>
            <person name="Calhoun S."/>
            <person name="Haridas S."/>
            <person name="Kuo A."/>
            <person name="Mondo S."/>
            <person name="Pangilinan J."/>
            <person name="Riley R."/>
            <person name="LaButti K."/>
            <person name="Andreopoulos B."/>
            <person name="Lipzen A."/>
            <person name="Chen C."/>
            <person name="Yan M."/>
            <person name="Daum C."/>
            <person name="Ng V."/>
            <person name="Clum A."/>
            <person name="Steindorff A."/>
            <person name="Ohm R.A."/>
            <person name="Martin F."/>
            <person name="Silar P."/>
            <person name="Natvig D.O."/>
            <person name="Lalanne C."/>
            <person name="Gautier V."/>
            <person name="Ament-Velasquez S.L."/>
            <person name="Kruys A."/>
            <person name="Hutchinson M.I."/>
            <person name="Powell A.J."/>
            <person name="Barry K."/>
            <person name="Miller A.N."/>
            <person name="Grigoriev I.V."/>
            <person name="Debuchy R."/>
            <person name="Gladieux P."/>
            <person name="Hiltunen Thoren M."/>
            <person name="Johannesson H."/>
        </authorList>
    </citation>
    <scope>NUCLEOTIDE SEQUENCE</scope>
    <source>
        <strain evidence="1">PSN243</strain>
    </source>
</reference>
<proteinExistence type="predicted"/>
<evidence type="ECO:0000313" key="2">
    <source>
        <dbReference type="Proteomes" id="UP001321760"/>
    </source>
</evidence>
<reference evidence="1" key="2">
    <citation type="submission" date="2023-05" db="EMBL/GenBank/DDBJ databases">
        <authorList>
            <consortium name="Lawrence Berkeley National Laboratory"/>
            <person name="Steindorff A."/>
            <person name="Hensen N."/>
            <person name="Bonometti L."/>
            <person name="Westerberg I."/>
            <person name="Brannstrom I.O."/>
            <person name="Guillou S."/>
            <person name="Cros-Aarteil S."/>
            <person name="Calhoun S."/>
            <person name="Haridas S."/>
            <person name="Kuo A."/>
            <person name="Mondo S."/>
            <person name="Pangilinan J."/>
            <person name="Riley R."/>
            <person name="Labutti K."/>
            <person name="Andreopoulos B."/>
            <person name="Lipzen A."/>
            <person name="Chen C."/>
            <person name="Yanf M."/>
            <person name="Daum C."/>
            <person name="Ng V."/>
            <person name="Clum A."/>
            <person name="Ohm R."/>
            <person name="Martin F."/>
            <person name="Silar P."/>
            <person name="Natvig D."/>
            <person name="Lalanne C."/>
            <person name="Gautier V."/>
            <person name="Ament-Velasquez S.L."/>
            <person name="Kruys A."/>
            <person name="Hutchinson M.I."/>
            <person name="Powell A.J."/>
            <person name="Barry K."/>
            <person name="Miller A.N."/>
            <person name="Grigoriev I.V."/>
            <person name="Debuchy R."/>
            <person name="Gladieux P."/>
            <person name="Thoren M.H."/>
            <person name="Johannesson H."/>
        </authorList>
    </citation>
    <scope>NUCLEOTIDE SEQUENCE</scope>
    <source>
        <strain evidence="1">PSN243</strain>
    </source>
</reference>
<accession>A0AAV9H017</accession>